<evidence type="ECO:0000313" key="4">
    <source>
        <dbReference type="Proteomes" id="UP000366872"/>
    </source>
</evidence>
<evidence type="ECO:0000256" key="1">
    <source>
        <dbReference type="SAM" id="MobiDB-lite"/>
    </source>
</evidence>
<gene>
    <name evidence="2" type="ORF">PDESU_02659</name>
    <name evidence="3" type="ORF">PDESU_04284</name>
</gene>
<proteinExistence type="predicted"/>
<protein>
    <submittedName>
        <fullName evidence="2">Uncharacterized protein</fullName>
    </submittedName>
</protein>
<organism evidence="2 4">
    <name type="scientific">Pontiella desulfatans</name>
    <dbReference type="NCBI Taxonomy" id="2750659"/>
    <lineage>
        <taxon>Bacteria</taxon>
        <taxon>Pseudomonadati</taxon>
        <taxon>Kiritimatiellota</taxon>
        <taxon>Kiritimatiellia</taxon>
        <taxon>Kiritimatiellales</taxon>
        <taxon>Pontiellaceae</taxon>
        <taxon>Pontiella</taxon>
    </lineage>
</organism>
<sequence>MTKITGSYSKKLPTEARFSSESVFCSIEKEIGSDATASEIQRAIAETFELVRDSVESELTIGRGAQRPRRREERPHDRRDHDNGRGTDQRCTNRQVQFILRLGQEQNLGLPELNRKVAELYEAGNVYDLSKRDASAFVDVLKAAA</sequence>
<dbReference type="EMBL" id="CAAHFG010000003">
    <property type="protein sequence ID" value="VGO15699.1"/>
    <property type="molecule type" value="Genomic_DNA"/>
</dbReference>
<feature type="region of interest" description="Disordered" evidence="1">
    <location>
        <begin position="59"/>
        <end position="92"/>
    </location>
</feature>
<dbReference type="AlphaFoldDB" id="A0A6C2U287"/>
<evidence type="ECO:0000313" key="2">
    <source>
        <dbReference type="EMBL" id="VGO14102.1"/>
    </source>
</evidence>
<dbReference type="EMBL" id="CAAHFG010000001">
    <property type="protein sequence ID" value="VGO14102.1"/>
    <property type="molecule type" value="Genomic_DNA"/>
</dbReference>
<name>A0A6C2U287_PONDE</name>
<reference evidence="2 4" key="1">
    <citation type="submission" date="2019-04" db="EMBL/GenBank/DDBJ databases">
        <authorList>
            <person name="Van Vliet M D."/>
        </authorList>
    </citation>
    <scope>NUCLEOTIDE SEQUENCE [LARGE SCALE GENOMIC DNA]</scope>
    <source>
        <strain evidence="2 4">F1</strain>
    </source>
</reference>
<dbReference type="RefSeq" id="WP_136079610.1">
    <property type="nucleotide sequence ID" value="NZ_CAAHFG010000001.1"/>
</dbReference>
<dbReference type="Proteomes" id="UP000366872">
    <property type="component" value="Unassembled WGS sequence"/>
</dbReference>
<accession>A0A6C2U287</accession>
<feature type="compositionally biased region" description="Basic and acidic residues" evidence="1">
    <location>
        <begin position="70"/>
        <end position="88"/>
    </location>
</feature>
<keyword evidence="4" id="KW-1185">Reference proteome</keyword>
<evidence type="ECO:0000313" key="3">
    <source>
        <dbReference type="EMBL" id="VGO15699.1"/>
    </source>
</evidence>